<evidence type="ECO:0000313" key="3">
    <source>
        <dbReference type="Proteomes" id="UP000183339"/>
    </source>
</evidence>
<sequence length="34" mass="3875">MSRERMGGIKSPEQTGLDRAVPFPFINRNKKGKK</sequence>
<evidence type="ECO:0000313" key="2">
    <source>
        <dbReference type="EMBL" id="SES71457.1"/>
    </source>
</evidence>
<name>A0A1H9YQX6_9PROT</name>
<dbReference type="Proteomes" id="UP000183339">
    <property type="component" value="Unassembled WGS sequence"/>
</dbReference>
<accession>A0A1H9YQX6</accession>
<dbReference type="EMBL" id="FOHI01000001">
    <property type="protein sequence ID" value="SES71457.1"/>
    <property type="molecule type" value="Genomic_DNA"/>
</dbReference>
<gene>
    <name evidence="2" type="ORF">SAMN05216412_101340</name>
</gene>
<organism evidence="2 3">
    <name type="scientific">Nitrosospira multiformis</name>
    <dbReference type="NCBI Taxonomy" id="1231"/>
    <lineage>
        <taxon>Bacteria</taxon>
        <taxon>Pseudomonadati</taxon>
        <taxon>Pseudomonadota</taxon>
        <taxon>Betaproteobacteria</taxon>
        <taxon>Nitrosomonadales</taxon>
        <taxon>Nitrosomonadaceae</taxon>
        <taxon>Nitrosospira</taxon>
    </lineage>
</organism>
<proteinExistence type="predicted"/>
<reference evidence="2 3" key="1">
    <citation type="submission" date="2016-10" db="EMBL/GenBank/DDBJ databases">
        <authorList>
            <person name="de Groot N.N."/>
        </authorList>
    </citation>
    <scope>NUCLEOTIDE SEQUENCE [LARGE SCALE GENOMIC DNA]</scope>
    <source>
        <strain evidence="2 3">Nl7</strain>
    </source>
</reference>
<evidence type="ECO:0000256" key="1">
    <source>
        <dbReference type="SAM" id="MobiDB-lite"/>
    </source>
</evidence>
<feature type="region of interest" description="Disordered" evidence="1">
    <location>
        <begin position="1"/>
        <end position="34"/>
    </location>
</feature>
<protein>
    <submittedName>
        <fullName evidence="2">Uncharacterized protein</fullName>
    </submittedName>
</protein>
<dbReference type="AlphaFoldDB" id="A0A1H9YQX6"/>